<gene>
    <name evidence="2" type="ORF">J3U88_26200</name>
</gene>
<name>A0A8J7QPZ0_9BACT</name>
<keyword evidence="3" id="KW-1185">Reference proteome</keyword>
<evidence type="ECO:0000313" key="3">
    <source>
        <dbReference type="Proteomes" id="UP000664417"/>
    </source>
</evidence>
<dbReference type="RefSeq" id="WP_207861973.1">
    <property type="nucleotide sequence ID" value="NZ_JAFREP010000030.1"/>
</dbReference>
<keyword evidence="1" id="KW-0472">Membrane</keyword>
<dbReference type="EMBL" id="JAFREP010000030">
    <property type="protein sequence ID" value="MBO1322000.1"/>
    <property type="molecule type" value="Genomic_DNA"/>
</dbReference>
<sequence length="238" mass="27451">MSYIHVIYLHLFLIIGLLLPAALFSYLVKRNRLGQLQRVFRRFNDSDPPDLQILVAWIKEKRGEGRLIEVIDYLRTIERDDLAVALYQAFPFDTFHHRHVRLFAARAYLDQREAAPCLKLCERLRAAFPKDDSVLELQIEAFLTFGPRESARELLLPRLRKKYEGTVFARQRACLHAADGELEEAVIILRKVVSKDNTLFQNTFAQPNKRFIAAQLEKSRALLAQFEAEIAQAAEAAS</sequence>
<keyword evidence="1" id="KW-0812">Transmembrane</keyword>
<accession>A0A8J7QPZ0</accession>
<dbReference type="Gene3D" id="1.25.40.10">
    <property type="entry name" value="Tetratricopeptide repeat domain"/>
    <property type="match status" value="1"/>
</dbReference>
<comment type="caution">
    <text evidence="2">The sequence shown here is derived from an EMBL/GenBank/DDBJ whole genome shotgun (WGS) entry which is preliminary data.</text>
</comment>
<reference evidence="2" key="1">
    <citation type="submission" date="2021-03" db="EMBL/GenBank/DDBJ databases">
        <authorList>
            <person name="Wang G."/>
        </authorList>
    </citation>
    <scope>NUCLEOTIDE SEQUENCE</scope>
    <source>
        <strain evidence="2">KCTC 12899</strain>
    </source>
</reference>
<feature type="transmembrane region" description="Helical" evidence="1">
    <location>
        <begin position="6"/>
        <end position="28"/>
    </location>
</feature>
<protein>
    <submittedName>
        <fullName evidence="2">Uncharacterized protein</fullName>
    </submittedName>
</protein>
<dbReference type="AlphaFoldDB" id="A0A8J7QPZ0"/>
<proteinExistence type="predicted"/>
<organism evidence="2 3">
    <name type="scientific">Acanthopleuribacter pedis</name>
    <dbReference type="NCBI Taxonomy" id="442870"/>
    <lineage>
        <taxon>Bacteria</taxon>
        <taxon>Pseudomonadati</taxon>
        <taxon>Acidobacteriota</taxon>
        <taxon>Holophagae</taxon>
        <taxon>Acanthopleuribacterales</taxon>
        <taxon>Acanthopleuribacteraceae</taxon>
        <taxon>Acanthopleuribacter</taxon>
    </lineage>
</organism>
<evidence type="ECO:0000256" key="1">
    <source>
        <dbReference type="SAM" id="Phobius"/>
    </source>
</evidence>
<keyword evidence="1" id="KW-1133">Transmembrane helix</keyword>
<dbReference type="Proteomes" id="UP000664417">
    <property type="component" value="Unassembled WGS sequence"/>
</dbReference>
<dbReference type="InterPro" id="IPR011990">
    <property type="entry name" value="TPR-like_helical_dom_sf"/>
</dbReference>
<evidence type="ECO:0000313" key="2">
    <source>
        <dbReference type="EMBL" id="MBO1322000.1"/>
    </source>
</evidence>